<dbReference type="SUPFAM" id="SSF52047">
    <property type="entry name" value="RNI-like"/>
    <property type="match status" value="1"/>
</dbReference>
<dbReference type="OrthoDB" id="3042049at2759"/>
<keyword evidence="4" id="KW-1185">Reference proteome</keyword>
<sequence>MAGLDAVAILRSGQCLATATLASVKEGLAEQERRLEELFRAYTSLERQMITAQATIRQHQALLAPVRTLPTDVLLLIFLALEDHSVKAGGPRFVVGQVCKHWRSVSRSSPALWSTLNIVPMPGQTRVDIRGTSAGPHPSVLRTYLSLSLPHPLSIRVESTCAASKFMLPIAAHSRRIRHLTLWTHRLGIWRFIADCNGVELQQLQSLVLWQQDYKDNAPGPDISKQIVLPALQIYTSNLQNPFISVSNSLRDVTAAFPSTEKCVSLLSGLGALEVLHITHFTQQELCPSQRMGGLSIERLRVLKLSPCAICPALGLFTFPNLQELFIVRDSPLPHRNEPGEEHHVLCFSTAMRSPSRSRTSYWIARIRWSKWSWFGRTPMIGMR</sequence>
<evidence type="ECO:0000313" key="3">
    <source>
        <dbReference type="EMBL" id="KIY72607.1"/>
    </source>
</evidence>
<dbReference type="InterPro" id="IPR036047">
    <property type="entry name" value="F-box-like_dom_sf"/>
</dbReference>
<dbReference type="Proteomes" id="UP000054007">
    <property type="component" value="Unassembled WGS sequence"/>
</dbReference>
<keyword evidence="1" id="KW-0175">Coiled coil</keyword>
<dbReference type="Gene3D" id="1.20.1280.50">
    <property type="match status" value="1"/>
</dbReference>
<dbReference type="InterPro" id="IPR001810">
    <property type="entry name" value="F-box_dom"/>
</dbReference>
<reference evidence="3 4" key="1">
    <citation type="journal article" date="2015" name="Fungal Genet. Biol.">
        <title>Evolution of novel wood decay mechanisms in Agaricales revealed by the genome sequences of Fistulina hepatica and Cylindrobasidium torrendii.</title>
        <authorList>
            <person name="Floudas D."/>
            <person name="Held B.W."/>
            <person name="Riley R."/>
            <person name="Nagy L.G."/>
            <person name="Koehler G."/>
            <person name="Ransdell A.S."/>
            <person name="Younus H."/>
            <person name="Chow J."/>
            <person name="Chiniquy J."/>
            <person name="Lipzen A."/>
            <person name="Tritt A."/>
            <person name="Sun H."/>
            <person name="Haridas S."/>
            <person name="LaButti K."/>
            <person name="Ohm R.A."/>
            <person name="Kues U."/>
            <person name="Blanchette R.A."/>
            <person name="Grigoriev I.V."/>
            <person name="Minto R.E."/>
            <person name="Hibbett D.S."/>
        </authorList>
    </citation>
    <scope>NUCLEOTIDE SEQUENCE [LARGE SCALE GENOMIC DNA]</scope>
    <source>
        <strain evidence="3 4">FP15055 ss-10</strain>
    </source>
</reference>
<organism evidence="3 4">
    <name type="scientific">Cylindrobasidium torrendii FP15055 ss-10</name>
    <dbReference type="NCBI Taxonomy" id="1314674"/>
    <lineage>
        <taxon>Eukaryota</taxon>
        <taxon>Fungi</taxon>
        <taxon>Dikarya</taxon>
        <taxon>Basidiomycota</taxon>
        <taxon>Agaricomycotina</taxon>
        <taxon>Agaricomycetes</taxon>
        <taxon>Agaricomycetidae</taxon>
        <taxon>Agaricales</taxon>
        <taxon>Marasmiineae</taxon>
        <taxon>Physalacriaceae</taxon>
        <taxon>Cylindrobasidium</taxon>
    </lineage>
</organism>
<gene>
    <name evidence="3" type="ORF">CYLTODRAFT_28739</name>
</gene>
<feature type="domain" description="F-box" evidence="2">
    <location>
        <begin position="68"/>
        <end position="117"/>
    </location>
</feature>
<dbReference type="EMBL" id="KN880442">
    <property type="protein sequence ID" value="KIY72607.1"/>
    <property type="molecule type" value="Genomic_DNA"/>
</dbReference>
<dbReference type="SUPFAM" id="SSF81383">
    <property type="entry name" value="F-box domain"/>
    <property type="match status" value="1"/>
</dbReference>
<accession>A0A0D7BQ82</accession>
<evidence type="ECO:0000313" key="4">
    <source>
        <dbReference type="Proteomes" id="UP000054007"/>
    </source>
</evidence>
<protein>
    <recommendedName>
        <fullName evidence="2">F-box domain-containing protein</fullName>
    </recommendedName>
</protein>
<evidence type="ECO:0000259" key="2">
    <source>
        <dbReference type="Pfam" id="PF12937"/>
    </source>
</evidence>
<dbReference type="AlphaFoldDB" id="A0A0D7BQ82"/>
<evidence type="ECO:0000256" key="1">
    <source>
        <dbReference type="SAM" id="Coils"/>
    </source>
</evidence>
<name>A0A0D7BQ82_9AGAR</name>
<dbReference type="Pfam" id="PF12937">
    <property type="entry name" value="F-box-like"/>
    <property type="match status" value="1"/>
</dbReference>
<proteinExistence type="predicted"/>
<feature type="coiled-coil region" evidence="1">
    <location>
        <begin position="21"/>
        <end position="55"/>
    </location>
</feature>